<evidence type="ECO:0000313" key="2">
    <source>
        <dbReference type="Proteomes" id="UP001054837"/>
    </source>
</evidence>
<name>A0AAV4M8R2_9ARAC</name>
<reference evidence="1 2" key="1">
    <citation type="submission" date="2021-06" db="EMBL/GenBank/DDBJ databases">
        <title>Caerostris darwini draft genome.</title>
        <authorList>
            <person name="Kono N."/>
            <person name="Arakawa K."/>
        </authorList>
    </citation>
    <scope>NUCLEOTIDE SEQUENCE [LARGE SCALE GENOMIC DNA]</scope>
</reference>
<comment type="caution">
    <text evidence="1">The sequence shown here is derived from an EMBL/GenBank/DDBJ whole genome shotgun (WGS) entry which is preliminary data.</text>
</comment>
<organism evidence="1 2">
    <name type="scientific">Caerostris darwini</name>
    <dbReference type="NCBI Taxonomy" id="1538125"/>
    <lineage>
        <taxon>Eukaryota</taxon>
        <taxon>Metazoa</taxon>
        <taxon>Ecdysozoa</taxon>
        <taxon>Arthropoda</taxon>
        <taxon>Chelicerata</taxon>
        <taxon>Arachnida</taxon>
        <taxon>Araneae</taxon>
        <taxon>Araneomorphae</taxon>
        <taxon>Entelegynae</taxon>
        <taxon>Araneoidea</taxon>
        <taxon>Araneidae</taxon>
        <taxon>Caerostris</taxon>
    </lineage>
</organism>
<evidence type="ECO:0000313" key="1">
    <source>
        <dbReference type="EMBL" id="GIX68754.1"/>
    </source>
</evidence>
<dbReference type="Proteomes" id="UP001054837">
    <property type="component" value="Unassembled WGS sequence"/>
</dbReference>
<accession>A0AAV4M8R2</accession>
<dbReference type="EMBL" id="BPLQ01000194">
    <property type="protein sequence ID" value="GIX68754.1"/>
    <property type="molecule type" value="Genomic_DNA"/>
</dbReference>
<dbReference type="AlphaFoldDB" id="A0AAV4M8R2"/>
<keyword evidence="2" id="KW-1185">Reference proteome</keyword>
<gene>
    <name evidence="1" type="ORF">CDAR_199611</name>
</gene>
<sequence>MELTEFRIPIKGEYPILNGRANDILHTIRQKVDRNDVDQLDSSLRRDIYIPLAPIENAFSDFASGFDSGPDIITTLLVKLIELHGISVNYSTALITELPGGVVNLTEDLVGEVEQGVEGLVSDDHDKGGQFTSPRDGSVSQLKISVTKYAFEFLVGLSAIDYCMRSGIIQHTATFEMESTVGTALNGVQNAVSMVVGGLGKGVSSIVDGVGNAVNDIIGAL</sequence>
<protein>
    <submittedName>
        <fullName evidence="1">Uncharacterized protein</fullName>
    </submittedName>
</protein>
<proteinExistence type="predicted"/>